<dbReference type="EMBL" id="LGHJ01000001">
    <property type="protein sequence ID" value="KPL79273.1"/>
    <property type="molecule type" value="Genomic_DNA"/>
</dbReference>
<dbReference type="Pfam" id="PF13793">
    <property type="entry name" value="Pribosyltran_N"/>
    <property type="match status" value="1"/>
</dbReference>
<dbReference type="InterPro" id="IPR029099">
    <property type="entry name" value="Pribosyltran_N"/>
</dbReference>
<keyword evidence="4" id="KW-0545">Nucleotide biosynthesis</keyword>
<evidence type="ECO:0000259" key="10">
    <source>
        <dbReference type="Pfam" id="PF13793"/>
    </source>
</evidence>
<dbReference type="GO" id="GO:0005524">
    <property type="term" value="F:ATP binding"/>
    <property type="evidence" value="ECO:0007669"/>
    <property type="project" value="UniProtKB-KW"/>
</dbReference>
<dbReference type="PATRIC" id="fig|360411.5.peg.1755"/>
<dbReference type="GO" id="GO:0002189">
    <property type="term" value="C:ribose phosphate diphosphokinase complex"/>
    <property type="evidence" value="ECO:0007669"/>
    <property type="project" value="TreeGrafter"/>
</dbReference>
<evidence type="ECO:0000256" key="9">
    <source>
        <dbReference type="ARBA" id="ARBA00049535"/>
    </source>
</evidence>
<accession>A0A0P6XAV7</accession>
<dbReference type="AlphaFoldDB" id="A0A0P6XAV7"/>
<dbReference type="GO" id="GO:0006164">
    <property type="term" value="P:purine nucleotide biosynthetic process"/>
    <property type="evidence" value="ECO:0007669"/>
    <property type="project" value="TreeGrafter"/>
</dbReference>
<keyword evidence="6 11" id="KW-0418">Kinase</keyword>
<evidence type="ECO:0000256" key="7">
    <source>
        <dbReference type="ARBA" id="ARBA00022840"/>
    </source>
</evidence>
<dbReference type="NCBIfam" id="NF002320">
    <property type="entry name" value="PRK01259.1"/>
    <property type="match status" value="1"/>
</dbReference>
<dbReference type="InterPro" id="IPR029057">
    <property type="entry name" value="PRTase-like"/>
</dbReference>
<keyword evidence="3" id="KW-0479">Metal-binding</keyword>
<dbReference type="InterPro" id="IPR000836">
    <property type="entry name" value="PRTase_dom"/>
</dbReference>
<dbReference type="OrthoDB" id="9777067at2"/>
<keyword evidence="8" id="KW-0460">Magnesium</keyword>
<keyword evidence="2 11" id="KW-0808">Transferase</keyword>
<dbReference type="InterPro" id="IPR005946">
    <property type="entry name" value="Rib-P_diPkinase"/>
</dbReference>
<dbReference type="SUPFAM" id="SSF53271">
    <property type="entry name" value="PRTase-like"/>
    <property type="match status" value="1"/>
</dbReference>
<evidence type="ECO:0000256" key="8">
    <source>
        <dbReference type="ARBA" id="ARBA00022842"/>
    </source>
</evidence>
<evidence type="ECO:0000256" key="3">
    <source>
        <dbReference type="ARBA" id="ARBA00022723"/>
    </source>
</evidence>
<evidence type="ECO:0000313" key="11">
    <source>
        <dbReference type="EMBL" id="KPL79273.1"/>
    </source>
</evidence>
<dbReference type="CDD" id="cd06223">
    <property type="entry name" value="PRTases_typeI"/>
    <property type="match status" value="1"/>
</dbReference>
<evidence type="ECO:0000256" key="5">
    <source>
        <dbReference type="ARBA" id="ARBA00022741"/>
    </source>
</evidence>
<evidence type="ECO:0000256" key="1">
    <source>
        <dbReference type="ARBA" id="ARBA00013247"/>
    </source>
</evidence>
<dbReference type="PANTHER" id="PTHR10210">
    <property type="entry name" value="RIBOSE-PHOSPHATE DIPHOSPHOKINASE FAMILY MEMBER"/>
    <property type="match status" value="1"/>
</dbReference>
<evidence type="ECO:0000256" key="4">
    <source>
        <dbReference type="ARBA" id="ARBA00022727"/>
    </source>
</evidence>
<dbReference type="GO" id="GO:0004749">
    <property type="term" value="F:ribose phosphate diphosphokinase activity"/>
    <property type="evidence" value="ECO:0007669"/>
    <property type="project" value="UniProtKB-EC"/>
</dbReference>
<reference evidence="11 12" key="1">
    <citation type="submission" date="2015-07" db="EMBL/GenBank/DDBJ databases">
        <title>Draft genome of Bellilinea caldifistulae DSM 17877.</title>
        <authorList>
            <person name="Hemp J."/>
            <person name="Ward L.M."/>
            <person name="Pace L.A."/>
            <person name="Fischer W.W."/>
        </authorList>
    </citation>
    <scope>NUCLEOTIDE SEQUENCE [LARGE SCALE GENOMIC DNA]</scope>
    <source>
        <strain evidence="11 12">GOMI-1</strain>
    </source>
</reference>
<dbReference type="GO" id="GO:0000287">
    <property type="term" value="F:magnesium ion binding"/>
    <property type="evidence" value="ECO:0007669"/>
    <property type="project" value="InterPro"/>
</dbReference>
<comment type="catalytic activity">
    <reaction evidence="9">
        <text>D-ribose 5-phosphate + ATP = 5-phospho-alpha-D-ribose 1-diphosphate + AMP + H(+)</text>
        <dbReference type="Rhea" id="RHEA:15609"/>
        <dbReference type="ChEBI" id="CHEBI:15378"/>
        <dbReference type="ChEBI" id="CHEBI:30616"/>
        <dbReference type="ChEBI" id="CHEBI:58017"/>
        <dbReference type="ChEBI" id="CHEBI:78346"/>
        <dbReference type="ChEBI" id="CHEBI:456215"/>
        <dbReference type="EC" id="2.7.6.1"/>
    </reaction>
</comment>
<dbReference type="PANTHER" id="PTHR10210:SF41">
    <property type="entry name" value="RIBOSE-PHOSPHATE PYROPHOSPHOKINASE 1, CHLOROPLASTIC"/>
    <property type="match status" value="1"/>
</dbReference>
<dbReference type="FunFam" id="3.40.50.2020:FF:000007">
    <property type="entry name" value="Ribose-phosphate pyrophosphokinase"/>
    <property type="match status" value="1"/>
</dbReference>
<dbReference type="STRING" id="360411.AC812_00145"/>
<name>A0A0P6XAV7_9CHLR</name>
<dbReference type="SMART" id="SM01400">
    <property type="entry name" value="Pribosyltran_N"/>
    <property type="match status" value="1"/>
</dbReference>
<keyword evidence="5" id="KW-0547">Nucleotide-binding</keyword>
<evidence type="ECO:0000256" key="6">
    <source>
        <dbReference type="ARBA" id="ARBA00022777"/>
    </source>
</evidence>
<protein>
    <recommendedName>
        <fullName evidence="1">ribose-phosphate diphosphokinase</fullName>
        <ecNumber evidence="1">2.7.6.1</ecNumber>
    </recommendedName>
</protein>
<feature type="domain" description="Ribose-phosphate pyrophosphokinase N-terminal" evidence="10">
    <location>
        <begin position="6"/>
        <end position="121"/>
    </location>
</feature>
<gene>
    <name evidence="11" type="ORF">AC812_00145</name>
</gene>
<dbReference type="EC" id="2.7.6.1" evidence="1"/>
<dbReference type="GO" id="GO:0005737">
    <property type="term" value="C:cytoplasm"/>
    <property type="evidence" value="ECO:0007669"/>
    <property type="project" value="TreeGrafter"/>
</dbReference>
<evidence type="ECO:0000256" key="2">
    <source>
        <dbReference type="ARBA" id="ARBA00022679"/>
    </source>
</evidence>
<dbReference type="Pfam" id="PF14572">
    <property type="entry name" value="Pribosyl_synth"/>
    <property type="match status" value="1"/>
</dbReference>
<keyword evidence="7" id="KW-0067">ATP-binding</keyword>
<dbReference type="Proteomes" id="UP000050514">
    <property type="component" value="Unassembled WGS sequence"/>
</dbReference>
<dbReference type="GO" id="GO:0006015">
    <property type="term" value="P:5-phosphoribose 1-diphosphate biosynthetic process"/>
    <property type="evidence" value="ECO:0007669"/>
    <property type="project" value="TreeGrafter"/>
</dbReference>
<dbReference type="NCBIfam" id="TIGR01251">
    <property type="entry name" value="ribP_PPkin"/>
    <property type="match status" value="1"/>
</dbReference>
<proteinExistence type="predicted"/>
<dbReference type="GO" id="GO:0016301">
    <property type="term" value="F:kinase activity"/>
    <property type="evidence" value="ECO:0007669"/>
    <property type="project" value="UniProtKB-KW"/>
</dbReference>
<comment type="caution">
    <text evidence="11">The sequence shown here is derived from an EMBL/GenBank/DDBJ whole genome shotgun (WGS) entry which is preliminary data.</text>
</comment>
<organism evidence="11 12">
    <name type="scientific">Bellilinea caldifistulae</name>
    <dbReference type="NCBI Taxonomy" id="360411"/>
    <lineage>
        <taxon>Bacteria</taxon>
        <taxon>Bacillati</taxon>
        <taxon>Chloroflexota</taxon>
        <taxon>Anaerolineae</taxon>
        <taxon>Anaerolineales</taxon>
        <taxon>Anaerolineaceae</taxon>
        <taxon>Bellilinea</taxon>
    </lineage>
</organism>
<evidence type="ECO:0000313" key="12">
    <source>
        <dbReference type="Proteomes" id="UP000050514"/>
    </source>
</evidence>
<keyword evidence="12" id="KW-1185">Reference proteome</keyword>
<sequence length="319" mass="35248">MYGDIRLYAGTACPELAQDIASYLNLPLCGRDVIEFPNENLFVKLHGSVRGQDCYVIQTTSAPVHRNLMELLILLQTLRLDSAARITAVVPYLCYARSDKKDQPRVPITARLVADMIEIAGADRYITMDLHAGQIQGFFSIPGDVLTAFHMLTDYFKTILNRLHSPVVVTADLGFAKKARNYAAKLQLPLAFIEKRRLANNAKAEALTLIGDVYDRDVILVDDEIDTGGSIAQAVNLVKENGARNIYISFVHAVFSRDAAQRLAALPVTQFVTTNTIPIPHEKAALFGERLKVLSIAPLLGEVIHRANEGRSVGEMFNE</sequence>
<dbReference type="Gene3D" id="3.40.50.2020">
    <property type="match status" value="2"/>
</dbReference>